<dbReference type="AlphaFoldDB" id="A0A289GAT4"/>
<dbReference type="RefSeq" id="WP_019282939.1">
    <property type="nucleotide sequence ID" value="NZ_CP023054.1"/>
</dbReference>
<gene>
    <name evidence="1" type="ORF">DYL72_12205</name>
</gene>
<evidence type="ECO:0000313" key="1">
    <source>
        <dbReference type="EMBL" id="AZS25702.1"/>
    </source>
</evidence>
<dbReference type="Gene3D" id="2.60.40.10">
    <property type="entry name" value="Immunoglobulins"/>
    <property type="match status" value="1"/>
</dbReference>
<protein>
    <recommendedName>
        <fullName evidence="3">PKD domain-containing protein</fullName>
    </recommendedName>
</protein>
<organism evidence="1 2">
    <name type="scientific">Vibrio anguillarum</name>
    <name type="common">Listonella anguillarum</name>
    <dbReference type="NCBI Taxonomy" id="55601"/>
    <lineage>
        <taxon>Bacteria</taxon>
        <taxon>Pseudomonadati</taxon>
        <taxon>Pseudomonadota</taxon>
        <taxon>Gammaproteobacteria</taxon>
        <taxon>Vibrionales</taxon>
        <taxon>Vibrionaceae</taxon>
        <taxon>Vibrio</taxon>
    </lineage>
</organism>
<accession>A0A289GAT4</accession>
<dbReference type="Proteomes" id="UP000256923">
    <property type="component" value="Chromosome 1"/>
</dbReference>
<dbReference type="Pfam" id="PF22352">
    <property type="entry name" value="K319L-like_PKD"/>
    <property type="match status" value="1"/>
</dbReference>
<dbReference type="InterPro" id="IPR013783">
    <property type="entry name" value="Ig-like_fold"/>
</dbReference>
<evidence type="ECO:0008006" key="3">
    <source>
        <dbReference type="Google" id="ProtNLM"/>
    </source>
</evidence>
<dbReference type="PANTHER" id="PTHR46182">
    <property type="entry name" value="FI19480P1"/>
    <property type="match status" value="1"/>
</dbReference>
<name>A0A289GAT4_VIBAN</name>
<dbReference type="GO" id="GO:0031410">
    <property type="term" value="C:cytoplasmic vesicle"/>
    <property type="evidence" value="ECO:0007669"/>
    <property type="project" value="TreeGrafter"/>
</dbReference>
<reference evidence="1 2" key="1">
    <citation type="submission" date="2018-12" db="EMBL/GenBank/DDBJ databases">
        <title>Characterization and Draft Genome of Vibrio anguillarum J360 Marine Pathogen Isolated from an Outbreak in Lumpfish (Cyclopterus lumpus).</title>
        <authorList>
            <person name="Vasquez J.I."/>
            <person name="Cao T."/>
            <person name="Chakraborty S."/>
            <person name="Gnanagobal H."/>
            <person name="Wescot J."/>
            <person name="Boyce D."/>
            <person name="Santander J."/>
        </authorList>
    </citation>
    <scope>NUCLEOTIDE SEQUENCE [LARGE SCALE GENOMIC DNA]</scope>
    <source>
        <strain evidence="1 2">J360</strain>
    </source>
</reference>
<dbReference type="GO" id="GO:0016020">
    <property type="term" value="C:membrane"/>
    <property type="evidence" value="ECO:0007669"/>
    <property type="project" value="TreeGrafter"/>
</dbReference>
<sequence>MFKLNQLFVILSVLALIVGCKADDLKDADKLTKPTVNAGADQMLILPVNSITLSGTAKSELSIYEIKTKSWRQVSGPQSLTLINADSLKATAFYPTIAGTYIFELSVKDSGGRSNSDQMQVIIQAAAQSMQRAYMQQVDVVAWQYADRNQGMLIFSDLDSVSLTEVDTQLEHALASLNSAAEFELNFAANAGGNIQTALLLLNALSAQGVPICLSESSSCHSLEQGFLLQTELPESINCSDAQSCVTALLQYIEG</sequence>
<dbReference type="PROSITE" id="PS51257">
    <property type="entry name" value="PROKAR_LIPOPROTEIN"/>
    <property type="match status" value="1"/>
</dbReference>
<dbReference type="EMBL" id="CP034672">
    <property type="protein sequence ID" value="AZS25702.1"/>
    <property type="molecule type" value="Genomic_DNA"/>
</dbReference>
<dbReference type="PANTHER" id="PTHR46182:SF2">
    <property type="entry name" value="FI19480P1"/>
    <property type="match status" value="1"/>
</dbReference>
<proteinExistence type="predicted"/>
<dbReference type="InterPro" id="IPR029865">
    <property type="entry name" value="KIAA0319-like"/>
</dbReference>
<evidence type="ECO:0000313" key="2">
    <source>
        <dbReference type="Proteomes" id="UP000256923"/>
    </source>
</evidence>